<gene>
    <name evidence="1" type="ORF">C1645_818925</name>
</gene>
<dbReference type="Proteomes" id="UP000265703">
    <property type="component" value="Unassembled WGS sequence"/>
</dbReference>
<dbReference type="OrthoDB" id="447635at2759"/>
<accession>A0A397TFQ2</accession>
<evidence type="ECO:0000313" key="2">
    <source>
        <dbReference type="Proteomes" id="UP000265703"/>
    </source>
</evidence>
<evidence type="ECO:0000313" key="1">
    <source>
        <dbReference type="EMBL" id="RIA93831.1"/>
    </source>
</evidence>
<dbReference type="STRING" id="658196.A0A397TFQ2"/>
<dbReference type="AlphaFoldDB" id="A0A397TFQ2"/>
<reference evidence="1 2" key="1">
    <citation type="submission" date="2018-06" db="EMBL/GenBank/DDBJ databases">
        <title>Comparative genomics reveals the genomic features of Rhizophagus irregularis, R. cerebriforme, R. diaphanum and Gigaspora rosea, and their symbiotic lifestyle signature.</title>
        <authorList>
            <person name="Morin E."/>
            <person name="San Clemente H."/>
            <person name="Chen E.C.H."/>
            <person name="De La Providencia I."/>
            <person name="Hainaut M."/>
            <person name="Kuo A."/>
            <person name="Kohler A."/>
            <person name="Murat C."/>
            <person name="Tang N."/>
            <person name="Roy S."/>
            <person name="Loubradou J."/>
            <person name="Henrissat B."/>
            <person name="Grigoriev I.V."/>
            <person name="Corradi N."/>
            <person name="Roux C."/>
            <person name="Martin F.M."/>
        </authorList>
    </citation>
    <scope>NUCLEOTIDE SEQUENCE [LARGE SCALE GENOMIC DNA]</scope>
    <source>
        <strain evidence="1 2">DAOM 227022</strain>
    </source>
</reference>
<proteinExistence type="predicted"/>
<comment type="caution">
    <text evidence="1">The sequence shown here is derived from an EMBL/GenBank/DDBJ whole genome shotgun (WGS) entry which is preliminary data.</text>
</comment>
<organism evidence="1 2">
    <name type="scientific">Glomus cerebriforme</name>
    <dbReference type="NCBI Taxonomy" id="658196"/>
    <lineage>
        <taxon>Eukaryota</taxon>
        <taxon>Fungi</taxon>
        <taxon>Fungi incertae sedis</taxon>
        <taxon>Mucoromycota</taxon>
        <taxon>Glomeromycotina</taxon>
        <taxon>Glomeromycetes</taxon>
        <taxon>Glomerales</taxon>
        <taxon>Glomeraceae</taxon>
        <taxon>Glomus</taxon>
    </lineage>
</organism>
<keyword evidence="2" id="KW-1185">Reference proteome</keyword>
<protein>
    <submittedName>
        <fullName evidence="1">Uncharacterized protein</fullName>
    </submittedName>
</protein>
<name>A0A397TFQ2_9GLOM</name>
<dbReference type="EMBL" id="QKYT01000096">
    <property type="protein sequence ID" value="RIA93831.1"/>
    <property type="molecule type" value="Genomic_DNA"/>
</dbReference>
<sequence>MVTPKENAKCKVWISIIHASHMLKISVSHILECCSNEEWREIEINLQKFNISSLRRVQLTNGLITRGCRILQDWSCLQIPCSPLVTLAFFPKEEASNHKWYISKENTQHAVCTGLNPTQHAVKQMFDDGSFQEFLSLAKAQYISLRIREYKALLVPHVNITAWRSSLLH</sequence>